<evidence type="ECO:0000256" key="1">
    <source>
        <dbReference type="SAM" id="MobiDB-lite"/>
    </source>
</evidence>
<evidence type="ECO:0000313" key="2">
    <source>
        <dbReference type="EMBL" id="WLV25670.1"/>
    </source>
</evidence>
<dbReference type="InterPro" id="IPR003772">
    <property type="entry name" value="YceD"/>
</dbReference>
<reference evidence="2" key="1">
    <citation type="submission" date="2023-06" db="EMBL/GenBank/DDBJ databases">
        <title>A Treasure from Seagulls: Isolation and Description of Aciduricobacillus qingdaonensis gen. nov., sp. nov., a Rare Obligately Uric Acid-utilizing Member in the Family Bacillaceae.</title>
        <authorList>
            <person name="Liu W."/>
            <person name="Wang B."/>
        </authorList>
    </citation>
    <scope>NUCLEOTIDE SEQUENCE</scope>
    <source>
        <strain evidence="2">44XB</strain>
    </source>
</reference>
<dbReference type="RefSeq" id="WP_348029463.1">
    <property type="nucleotide sequence ID" value="NZ_CP129113.1"/>
</dbReference>
<proteinExistence type="predicted"/>
<accession>A0ABY9KYF2</accession>
<feature type="region of interest" description="Disordered" evidence="1">
    <location>
        <begin position="134"/>
        <end position="159"/>
    </location>
</feature>
<evidence type="ECO:0000313" key="3">
    <source>
        <dbReference type="Proteomes" id="UP001180087"/>
    </source>
</evidence>
<keyword evidence="3" id="KW-1185">Reference proteome</keyword>
<organism evidence="2 3">
    <name type="scientific">Aciduricibacillus chroicocephali</name>
    <dbReference type="NCBI Taxonomy" id="3054939"/>
    <lineage>
        <taxon>Bacteria</taxon>
        <taxon>Bacillati</taxon>
        <taxon>Bacillota</taxon>
        <taxon>Bacilli</taxon>
        <taxon>Bacillales</taxon>
        <taxon>Bacillaceae</taxon>
        <taxon>Aciduricibacillus</taxon>
    </lineage>
</organism>
<dbReference type="EMBL" id="CP129113">
    <property type="protein sequence ID" value="WLV25670.1"/>
    <property type="molecule type" value="Genomic_DNA"/>
</dbReference>
<sequence length="173" mass="19698">MKWAVSQIKKQAFNEPFKFDEMVDVSELATLNNDLIRIDPVHVKGQCDFRHGQYIFDLVIEGEMILPCARTLVEVPYPFSISTREIFASSDMGSEHDEIHPIDGEVLDLMPIIKENILLEIPFRVFSEDAEAEAAAPKSGNGWELVTEGNTEPKIDPRLQKLQSLLKDRKNEE</sequence>
<name>A0ABY9KYF2_9BACI</name>
<dbReference type="Pfam" id="PF02620">
    <property type="entry name" value="YceD"/>
    <property type="match status" value="1"/>
</dbReference>
<gene>
    <name evidence="2" type="ORF">QR721_05545</name>
</gene>
<dbReference type="Proteomes" id="UP001180087">
    <property type="component" value="Chromosome"/>
</dbReference>
<protein>
    <submittedName>
        <fullName evidence="2">YceD family protein</fullName>
    </submittedName>
</protein>